<organism evidence="1 2">
    <name type="scientific">Leptospira kmetyi</name>
    <dbReference type="NCBI Taxonomy" id="408139"/>
    <lineage>
        <taxon>Bacteria</taxon>
        <taxon>Pseudomonadati</taxon>
        <taxon>Spirochaetota</taxon>
        <taxon>Spirochaetia</taxon>
        <taxon>Leptospirales</taxon>
        <taxon>Leptospiraceae</taxon>
        <taxon>Leptospira</taxon>
    </lineage>
</organism>
<dbReference type="Proteomes" id="UP000231919">
    <property type="component" value="Unassembled WGS sequence"/>
</dbReference>
<gene>
    <name evidence="1" type="ORF">CH378_03680</name>
</gene>
<evidence type="ECO:0000313" key="1">
    <source>
        <dbReference type="EMBL" id="PJZ31309.1"/>
    </source>
</evidence>
<accession>A0ABX4ND68</accession>
<evidence type="ECO:0008006" key="3">
    <source>
        <dbReference type="Google" id="ProtNLM"/>
    </source>
</evidence>
<name>A0ABX4ND68_9LEPT</name>
<dbReference type="EMBL" id="NPDP01000004">
    <property type="protein sequence ID" value="PJZ31309.1"/>
    <property type="molecule type" value="Genomic_DNA"/>
</dbReference>
<sequence length="389" mass="44616">MRTRSKQKLMIIKRITTLLSIFFFFLGCYLHQANVNGDALGTQKLLHKSKNPFIGSVPIRIHFDPTEKHTAVDDLRRKGLNVSISEKDIESYYSTEILSQFRQSPLFILSPNAEILLRIRSSVEDVRPPVLSYIPFLGTLGLFPLIESTNGRVEFEFFDEKKNQVIRTYKYMIDHRSLFGFVPLVLGPILPALTDRFDHSQNKKTFSIMRVAFQRFERDLKNDLGASQELSSRFIQGEPHHFAFVSLGKTSDPGYEIFSELYGSIEGIFLRHGLSLVERNRLNPVISEIQLSLSGLTESSRLQLGKLLNADRLILMDDFDYVQAPPARSNGNGKIAFSLRCLEVQTGKILWSERVEKNLYLNWKEYGSYMKEELLSKLIAALRDRGELL</sequence>
<keyword evidence="2" id="KW-1185">Reference proteome</keyword>
<reference evidence="1 2" key="1">
    <citation type="submission" date="2017-07" db="EMBL/GenBank/DDBJ databases">
        <title>Leptospira spp. isolated from tropical soils.</title>
        <authorList>
            <person name="Thibeaux R."/>
            <person name="Iraola G."/>
            <person name="Ferres I."/>
            <person name="Bierque E."/>
            <person name="Girault D."/>
            <person name="Soupe-Gilbert M.-E."/>
            <person name="Picardeau M."/>
            <person name="Goarant C."/>
        </authorList>
    </citation>
    <scope>NUCLEOTIDE SEQUENCE [LARGE SCALE GENOMIC DNA]</scope>
    <source>
        <strain evidence="1 2">JW2-C-B1</strain>
    </source>
</reference>
<dbReference type="PROSITE" id="PS51257">
    <property type="entry name" value="PROKAR_LIPOPROTEIN"/>
    <property type="match status" value="1"/>
</dbReference>
<protein>
    <recommendedName>
        <fullName evidence="3">Lipoprotein</fullName>
    </recommendedName>
</protein>
<proteinExistence type="predicted"/>
<dbReference type="Gene3D" id="3.40.50.10610">
    <property type="entry name" value="ABC-type transport auxiliary lipoprotein component"/>
    <property type="match status" value="1"/>
</dbReference>
<comment type="caution">
    <text evidence="1">The sequence shown here is derived from an EMBL/GenBank/DDBJ whole genome shotgun (WGS) entry which is preliminary data.</text>
</comment>
<evidence type="ECO:0000313" key="2">
    <source>
        <dbReference type="Proteomes" id="UP000231919"/>
    </source>
</evidence>